<accession>A0A1R3KQ82</accession>
<dbReference type="Proteomes" id="UP000187203">
    <property type="component" value="Unassembled WGS sequence"/>
</dbReference>
<evidence type="ECO:0000313" key="3">
    <source>
        <dbReference type="Proteomes" id="UP000187203"/>
    </source>
</evidence>
<name>A0A1R3KQ82_9ROSI</name>
<dbReference type="EMBL" id="AWUE01012440">
    <property type="protein sequence ID" value="OMP09188.1"/>
    <property type="molecule type" value="Genomic_DNA"/>
</dbReference>
<organism evidence="2 3">
    <name type="scientific">Corchorus olitorius</name>
    <dbReference type="NCBI Taxonomy" id="93759"/>
    <lineage>
        <taxon>Eukaryota</taxon>
        <taxon>Viridiplantae</taxon>
        <taxon>Streptophyta</taxon>
        <taxon>Embryophyta</taxon>
        <taxon>Tracheophyta</taxon>
        <taxon>Spermatophyta</taxon>
        <taxon>Magnoliopsida</taxon>
        <taxon>eudicotyledons</taxon>
        <taxon>Gunneridae</taxon>
        <taxon>Pentapetalae</taxon>
        <taxon>rosids</taxon>
        <taxon>malvids</taxon>
        <taxon>Malvales</taxon>
        <taxon>Malvaceae</taxon>
        <taxon>Grewioideae</taxon>
        <taxon>Apeibeae</taxon>
        <taxon>Corchorus</taxon>
    </lineage>
</organism>
<feature type="chain" id="PRO_5012119385" evidence="1">
    <location>
        <begin position="22"/>
        <end position="63"/>
    </location>
</feature>
<keyword evidence="3" id="KW-1185">Reference proteome</keyword>
<proteinExistence type="predicted"/>
<comment type="caution">
    <text evidence="2">The sequence shown here is derived from an EMBL/GenBank/DDBJ whole genome shotgun (WGS) entry which is preliminary data.</text>
</comment>
<dbReference type="AlphaFoldDB" id="A0A1R3KQ82"/>
<evidence type="ECO:0000256" key="1">
    <source>
        <dbReference type="SAM" id="SignalP"/>
    </source>
</evidence>
<feature type="signal peptide" evidence="1">
    <location>
        <begin position="1"/>
        <end position="21"/>
    </location>
</feature>
<sequence>MLAVFLAILMVLIMSSAPASAAAVETPQEYFILNLGRKVLQYYDPPQGYDTPSGAGGKPCCPP</sequence>
<protein>
    <submittedName>
        <fullName evidence="2">Uncharacterized protein</fullName>
    </submittedName>
</protein>
<gene>
    <name evidence="2" type="ORF">COLO4_05716</name>
</gene>
<reference evidence="3" key="1">
    <citation type="submission" date="2013-09" db="EMBL/GenBank/DDBJ databases">
        <title>Corchorus olitorius genome sequencing.</title>
        <authorList>
            <person name="Alam M."/>
            <person name="Haque M.S."/>
            <person name="Islam M.S."/>
            <person name="Emdad E.M."/>
            <person name="Islam M.M."/>
            <person name="Ahmed B."/>
            <person name="Halim A."/>
            <person name="Hossen Q.M.M."/>
            <person name="Hossain M.Z."/>
            <person name="Ahmed R."/>
            <person name="Khan M.M."/>
            <person name="Islam R."/>
            <person name="Rashid M.M."/>
            <person name="Khan S.A."/>
            <person name="Rahman M.S."/>
            <person name="Alam M."/>
            <person name="Yahiya A.S."/>
            <person name="Khan M.S."/>
            <person name="Azam M.S."/>
            <person name="Haque T."/>
            <person name="Lashkar M.Z.H."/>
            <person name="Akhand A.I."/>
            <person name="Morshed G."/>
            <person name="Roy S."/>
            <person name="Uddin K.S."/>
            <person name="Rabeya T."/>
            <person name="Hossain A.S."/>
            <person name="Chowdhury A."/>
            <person name="Snigdha A.R."/>
            <person name="Mortoza M.S."/>
            <person name="Matin S.A."/>
            <person name="Hoque S.M.E."/>
            <person name="Islam M.K."/>
            <person name="Roy D.K."/>
            <person name="Haider R."/>
            <person name="Moosa M.M."/>
            <person name="Elias S.M."/>
            <person name="Hasan A.M."/>
            <person name="Jahan S."/>
            <person name="Shafiuddin M."/>
            <person name="Mahmood N."/>
            <person name="Shommy N.S."/>
        </authorList>
    </citation>
    <scope>NUCLEOTIDE SEQUENCE [LARGE SCALE GENOMIC DNA]</scope>
    <source>
        <strain evidence="3">cv. O-4</strain>
    </source>
</reference>
<evidence type="ECO:0000313" key="2">
    <source>
        <dbReference type="EMBL" id="OMP09188.1"/>
    </source>
</evidence>
<keyword evidence="1" id="KW-0732">Signal</keyword>